<sequence length="78" mass="9052">MRKGDEVWQIGLGRRVRGLDEWPVRLTVLMEMDQPTAHMRHHEIESVPMNGRHHMINGHQTMNTISHIVCACAWLSVL</sequence>
<reference evidence="1" key="2">
    <citation type="submission" date="2019-07" db="EMBL/GenBank/DDBJ databases">
        <authorList>
            <person name="Yang Y."/>
            <person name="Bocs S."/>
            <person name="Baudouin L."/>
        </authorList>
    </citation>
    <scope>NUCLEOTIDE SEQUENCE</scope>
    <source>
        <tissue evidence="1">Spear leaf of Hainan Tall coconut</tissue>
    </source>
</reference>
<accession>A0A8K0IIC4</accession>
<organism evidence="1 2">
    <name type="scientific">Cocos nucifera</name>
    <name type="common">Coconut palm</name>
    <dbReference type="NCBI Taxonomy" id="13894"/>
    <lineage>
        <taxon>Eukaryota</taxon>
        <taxon>Viridiplantae</taxon>
        <taxon>Streptophyta</taxon>
        <taxon>Embryophyta</taxon>
        <taxon>Tracheophyta</taxon>
        <taxon>Spermatophyta</taxon>
        <taxon>Magnoliopsida</taxon>
        <taxon>Liliopsida</taxon>
        <taxon>Arecaceae</taxon>
        <taxon>Arecoideae</taxon>
        <taxon>Cocoseae</taxon>
        <taxon>Attaleinae</taxon>
        <taxon>Cocos</taxon>
    </lineage>
</organism>
<gene>
    <name evidence="1" type="ORF">COCNU_08G001920</name>
</gene>
<protein>
    <submittedName>
        <fullName evidence="1">Uncharacterized protein</fullName>
    </submittedName>
</protein>
<reference evidence="1" key="1">
    <citation type="journal article" date="2017" name="Gigascience">
        <title>The genome draft of coconut (Cocos nucifera).</title>
        <authorList>
            <person name="Xiao Y."/>
            <person name="Xu P."/>
            <person name="Fan H."/>
            <person name="Baudouin L."/>
            <person name="Xia W."/>
            <person name="Bocs S."/>
            <person name="Xu J."/>
            <person name="Li Q."/>
            <person name="Guo A."/>
            <person name="Zhou L."/>
            <person name="Li J."/>
            <person name="Wu Y."/>
            <person name="Ma Z."/>
            <person name="Armero A."/>
            <person name="Issali A.E."/>
            <person name="Liu N."/>
            <person name="Peng M."/>
            <person name="Yang Y."/>
        </authorList>
    </citation>
    <scope>NUCLEOTIDE SEQUENCE</scope>
    <source>
        <tissue evidence="1">Spear leaf of Hainan Tall coconut</tissue>
    </source>
</reference>
<keyword evidence="2" id="KW-1185">Reference proteome</keyword>
<evidence type="ECO:0000313" key="1">
    <source>
        <dbReference type="EMBL" id="KAG1358746.1"/>
    </source>
</evidence>
<dbReference type="EMBL" id="CM017879">
    <property type="protein sequence ID" value="KAG1358746.1"/>
    <property type="molecule type" value="Genomic_DNA"/>
</dbReference>
<evidence type="ECO:0000313" key="2">
    <source>
        <dbReference type="Proteomes" id="UP000797356"/>
    </source>
</evidence>
<name>A0A8K0IIC4_COCNU</name>
<dbReference type="Proteomes" id="UP000797356">
    <property type="component" value="Chromosome 8"/>
</dbReference>
<dbReference type="AlphaFoldDB" id="A0A8K0IIC4"/>
<comment type="caution">
    <text evidence="1">The sequence shown here is derived from an EMBL/GenBank/DDBJ whole genome shotgun (WGS) entry which is preliminary data.</text>
</comment>
<proteinExistence type="predicted"/>